<dbReference type="Pfam" id="PF12756">
    <property type="entry name" value="zf-C2H2_2"/>
    <property type="match status" value="2"/>
</dbReference>
<protein>
    <recommendedName>
        <fullName evidence="6">C2H2-type domain-containing protein</fullName>
    </recommendedName>
</protein>
<dbReference type="SMART" id="SM00355">
    <property type="entry name" value="ZnF_C2H2"/>
    <property type="match status" value="2"/>
</dbReference>
<dbReference type="Proteomes" id="UP000245383">
    <property type="component" value="Unassembled WGS sequence"/>
</dbReference>
<evidence type="ECO:0000313" key="8">
    <source>
        <dbReference type="Proteomes" id="UP000245383"/>
    </source>
</evidence>
<feature type="domain" description="C2H2-type" evidence="6">
    <location>
        <begin position="237"/>
        <end position="266"/>
    </location>
</feature>
<dbReference type="PANTHER" id="PTHR13267">
    <property type="entry name" value="ZINC FINGER PROTEIN 277"/>
    <property type="match status" value="1"/>
</dbReference>
<evidence type="ECO:0000256" key="4">
    <source>
        <dbReference type="ARBA" id="ARBA00034119"/>
    </source>
</evidence>
<reference evidence="7 8" key="1">
    <citation type="journal article" date="2018" name="MBio">
        <title>Comparative Genomics Reveals the Core Gene Toolbox for the Fungus-Insect Symbiosis.</title>
        <authorList>
            <person name="Wang Y."/>
            <person name="Stata M."/>
            <person name="Wang W."/>
            <person name="Stajich J.E."/>
            <person name="White M.M."/>
            <person name="Moncalvo J.M."/>
        </authorList>
    </citation>
    <scope>NUCLEOTIDE SEQUENCE [LARGE SCALE GENOMIC DNA]</scope>
    <source>
        <strain evidence="7 8">SWE-8-4</strain>
    </source>
</reference>
<evidence type="ECO:0000256" key="3">
    <source>
        <dbReference type="ARBA" id="ARBA00022833"/>
    </source>
</evidence>
<dbReference type="GO" id="GO:0008270">
    <property type="term" value="F:zinc ion binding"/>
    <property type="evidence" value="ECO:0007669"/>
    <property type="project" value="UniProtKB-KW"/>
</dbReference>
<dbReference type="PROSITE" id="PS50157">
    <property type="entry name" value="ZINC_FINGER_C2H2_2"/>
    <property type="match status" value="1"/>
</dbReference>
<keyword evidence="1" id="KW-0479">Metal-binding</keyword>
<dbReference type="InterPro" id="IPR036236">
    <property type="entry name" value="Znf_C2H2_sf"/>
</dbReference>
<dbReference type="SUPFAM" id="SSF57667">
    <property type="entry name" value="beta-beta-alpha zinc fingers"/>
    <property type="match status" value="2"/>
</dbReference>
<dbReference type="InterPro" id="IPR041661">
    <property type="entry name" value="ZN622/Rei1/Reh1_Znf-C2H2"/>
</dbReference>
<sequence>MNAATKNRFVISPNIIPEVDSENQELPEEFTSFDTFPISLTCPFKHEDDLDNSDSSLHFFTDLKDLELHLLTDHGLLFSSLKHTVLFLEEYLLHYAQILSSDKADSTFQKVLIDDIEQLFSAKTIYSLLDIFAAIDSIPSTVDEIYLINPDTNPTDKKFREALQKKTLNRVLELQVSERREGFATSRICLFCTSYCSSIPELFSHMYKAHSFNIGLPDNLVYVEKFLNILENKLIGLQCIYCEKQFTSPIVLRKHMRKKKHFKISPRNHLYDQFYIVNYSEPDKDWKILENEKYESDDDKLDNSWDEWLDQESTAYISLFDSAKFETSELCLNYMTSKYKFDLAAIQKENNLDFYQFVTLINYIRSKSAQNKCYSCDLFLPDADGFAEHFHETSCSNQIPDKSSDVWSNPEYLKPALDNDALFSAIEFFTNDE</sequence>
<name>A0A2T9YY20_9FUNG</name>
<keyword evidence="2 5" id="KW-0863">Zinc-finger</keyword>
<dbReference type="PANTHER" id="PTHR13267:SF3">
    <property type="entry name" value="ZINC FINGER PROTEIN 277"/>
    <property type="match status" value="1"/>
</dbReference>
<dbReference type="STRING" id="133385.A0A2T9YY20"/>
<evidence type="ECO:0000256" key="5">
    <source>
        <dbReference type="PROSITE-ProRule" id="PRU00042"/>
    </source>
</evidence>
<gene>
    <name evidence="7" type="ORF">BB561_000673</name>
</gene>
<comment type="caution">
    <text evidence="7">The sequence shown here is derived from an EMBL/GenBank/DDBJ whole genome shotgun (WGS) entry which is preliminary data.</text>
</comment>
<dbReference type="AlphaFoldDB" id="A0A2T9YY20"/>
<dbReference type="InterPro" id="IPR013087">
    <property type="entry name" value="Znf_C2H2_type"/>
</dbReference>
<dbReference type="EMBL" id="MBFR01000015">
    <property type="protein sequence ID" value="PVU97240.1"/>
    <property type="molecule type" value="Genomic_DNA"/>
</dbReference>
<accession>A0A2T9YY20</accession>
<keyword evidence="3" id="KW-0862">Zinc</keyword>
<evidence type="ECO:0000259" key="6">
    <source>
        <dbReference type="PROSITE" id="PS50157"/>
    </source>
</evidence>
<proteinExistence type="inferred from homology"/>
<evidence type="ECO:0000256" key="1">
    <source>
        <dbReference type="ARBA" id="ARBA00022723"/>
    </source>
</evidence>
<evidence type="ECO:0000313" key="7">
    <source>
        <dbReference type="EMBL" id="PVU97240.1"/>
    </source>
</evidence>
<dbReference type="PROSITE" id="PS00028">
    <property type="entry name" value="ZINC_FINGER_C2H2_1"/>
    <property type="match status" value="1"/>
</dbReference>
<keyword evidence="8" id="KW-1185">Reference proteome</keyword>
<organism evidence="7 8">
    <name type="scientific">Smittium simulii</name>
    <dbReference type="NCBI Taxonomy" id="133385"/>
    <lineage>
        <taxon>Eukaryota</taxon>
        <taxon>Fungi</taxon>
        <taxon>Fungi incertae sedis</taxon>
        <taxon>Zoopagomycota</taxon>
        <taxon>Kickxellomycotina</taxon>
        <taxon>Harpellomycetes</taxon>
        <taxon>Harpellales</taxon>
        <taxon>Legeriomycetaceae</taxon>
        <taxon>Smittium</taxon>
    </lineage>
</organism>
<comment type="similarity">
    <text evidence="4">Belongs to the ZNF277 family.</text>
</comment>
<evidence type="ECO:0000256" key="2">
    <source>
        <dbReference type="ARBA" id="ARBA00022771"/>
    </source>
</evidence>
<dbReference type="OrthoDB" id="7848332at2759"/>
<dbReference type="InterPro" id="IPR040048">
    <property type="entry name" value="ZNF277"/>
</dbReference>